<dbReference type="PANTHER" id="PTHR24282:SF247">
    <property type="entry name" value="11-OXO-BETA-AMYRIN 30-OXIDASE-LIKE"/>
    <property type="match status" value="1"/>
</dbReference>
<evidence type="ECO:0000256" key="3">
    <source>
        <dbReference type="ARBA" id="ARBA00022617"/>
    </source>
</evidence>
<keyword evidence="6 13" id="KW-1133">Transmembrane helix</keyword>
<feature type="transmembrane region" description="Helical" evidence="13">
    <location>
        <begin position="9"/>
        <end position="31"/>
    </location>
</feature>
<organism evidence="14 15">
    <name type="scientific">Dillenia turbinata</name>
    <dbReference type="NCBI Taxonomy" id="194707"/>
    <lineage>
        <taxon>Eukaryota</taxon>
        <taxon>Viridiplantae</taxon>
        <taxon>Streptophyta</taxon>
        <taxon>Embryophyta</taxon>
        <taxon>Tracheophyta</taxon>
        <taxon>Spermatophyta</taxon>
        <taxon>Magnoliopsida</taxon>
        <taxon>eudicotyledons</taxon>
        <taxon>Gunneridae</taxon>
        <taxon>Pentapetalae</taxon>
        <taxon>Dilleniales</taxon>
        <taxon>Dilleniaceae</taxon>
        <taxon>Dillenia</taxon>
    </lineage>
</organism>
<dbReference type="PROSITE" id="PS00086">
    <property type="entry name" value="CYTOCHROME_P450"/>
    <property type="match status" value="1"/>
</dbReference>
<dbReference type="SUPFAM" id="SSF48264">
    <property type="entry name" value="Cytochrome P450"/>
    <property type="match status" value="1"/>
</dbReference>
<gene>
    <name evidence="14" type="ORF">RJ641_017536</name>
</gene>
<accession>A0AAN8UTZ4</accession>
<evidence type="ECO:0000256" key="4">
    <source>
        <dbReference type="ARBA" id="ARBA00022692"/>
    </source>
</evidence>
<evidence type="ECO:0000256" key="5">
    <source>
        <dbReference type="ARBA" id="ARBA00022723"/>
    </source>
</evidence>
<keyword evidence="4 13" id="KW-0812">Transmembrane</keyword>
<evidence type="ECO:0000256" key="7">
    <source>
        <dbReference type="ARBA" id="ARBA00023002"/>
    </source>
</evidence>
<keyword evidence="3 11" id="KW-0349">Heme</keyword>
<evidence type="ECO:0000256" key="9">
    <source>
        <dbReference type="ARBA" id="ARBA00023033"/>
    </source>
</evidence>
<name>A0AAN8UTZ4_9MAGN</name>
<evidence type="ECO:0000313" key="15">
    <source>
        <dbReference type="Proteomes" id="UP001370490"/>
    </source>
</evidence>
<dbReference type="InterPro" id="IPR036396">
    <property type="entry name" value="Cyt_P450_sf"/>
</dbReference>
<evidence type="ECO:0000256" key="12">
    <source>
        <dbReference type="RuleBase" id="RU000461"/>
    </source>
</evidence>
<dbReference type="AlphaFoldDB" id="A0AAN8UTZ4"/>
<keyword evidence="10 13" id="KW-0472">Membrane</keyword>
<comment type="caution">
    <text evidence="14">The sequence shown here is derived from an EMBL/GenBank/DDBJ whole genome shotgun (WGS) entry which is preliminary data.</text>
</comment>
<proteinExistence type="inferred from homology"/>
<dbReference type="InterPro" id="IPR017972">
    <property type="entry name" value="Cyt_P450_CS"/>
</dbReference>
<evidence type="ECO:0000256" key="1">
    <source>
        <dbReference type="ARBA" id="ARBA00004370"/>
    </source>
</evidence>
<evidence type="ECO:0000256" key="6">
    <source>
        <dbReference type="ARBA" id="ARBA00022989"/>
    </source>
</evidence>
<evidence type="ECO:0000313" key="14">
    <source>
        <dbReference type="EMBL" id="KAK6919114.1"/>
    </source>
</evidence>
<dbReference type="PRINTS" id="PR00463">
    <property type="entry name" value="EP450I"/>
</dbReference>
<comment type="cofactor">
    <cofactor evidence="11">
        <name>heme</name>
        <dbReference type="ChEBI" id="CHEBI:30413"/>
    </cofactor>
</comment>
<dbReference type="Gene3D" id="1.10.630.10">
    <property type="entry name" value="Cytochrome P450"/>
    <property type="match status" value="1"/>
</dbReference>
<feature type="binding site" description="axial binding residue" evidence="11">
    <location>
        <position position="512"/>
    </location>
    <ligand>
        <name>heme</name>
        <dbReference type="ChEBI" id="CHEBI:30413"/>
    </ligand>
    <ligandPart>
        <name>Fe</name>
        <dbReference type="ChEBI" id="CHEBI:18248"/>
    </ligandPart>
</feature>
<keyword evidence="9 12" id="KW-0503">Monooxygenase</keyword>
<evidence type="ECO:0000256" key="10">
    <source>
        <dbReference type="ARBA" id="ARBA00023136"/>
    </source>
</evidence>
<dbReference type="PANTHER" id="PTHR24282">
    <property type="entry name" value="CYTOCHROME P450 FAMILY MEMBER"/>
    <property type="match status" value="1"/>
</dbReference>
<dbReference type="InterPro" id="IPR001128">
    <property type="entry name" value="Cyt_P450"/>
</dbReference>
<comment type="subcellular location">
    <subcellularLocation>
        <location evidence="1">Membrane</location>
    </subcellularLocation>
</comment>
<dbReference type="GO" id="GO:0016705">
    <property type="term" value="F:oxidoreductase activity, acting on paired donors, with incorporation or reduction of molecular oxygen"/>
    <property type="evidence" value="ECO:0007669"/>
    <property type="project" value="InterPro"/>
</dbReference>
<comment type="similarity">
    <text evidence="2 12">Belongs to the cytochrome P450 family.</text>
</comment>
<sequence>MALVLSSMALVYVFVMILSWCAFKVVYSIWWKPTMIGKQLEKQGFHGPPYKLLYGNIREMKLLNKKNDQPRAMKNSHDISPVLNPFLHNMVANYACMFLELHEIKLILGMMLDAGDKFVTWFGTTPRVTIMDPKLIREIMSNKSGDFLKPRNSFIDLLVTGIASYKGKKWAKHRKIISPAFHIDKLKVLFHVFCRKLLHASFSYSTPKTVAMMPAFSLCMEETITKWEHIVGQAGTCELDVTLEFQKLTGDVISRAAFSSNFQEGKSIFQLLKEQTRIMIQCVFHIQFPFLRFLPTRTNRRIFNIYKQIRSLLRSLIEKREKVITMVGDDSGKDNLLDLLLKSSHAQVEASKNLRSGLTIDDVIEECKLFYFAGQETTENLLTWTLVLLSMHKNWQDRAREEVLQAIGSNIPSFDDLSSLKIVHMILLEVLRLYPPVHAILRCTEKKAQLGDLVIPEGVHIYLPFYLVHRDPKHWGEDALEFNPERFVEGVLKASKDHQTSYFPFGWGPRICIGQNFALLEAKYAIVAILQKFWFDLSPSYVHAPSESPTLRPKFGAQIILNKL</sequence>
<keyword evidence="15" id="KW-1185">Reference proteome</keyword>
<keyword evidence="8 11" id="KW-0408">Iron</keyword>
<evidence type="ECO:0000256" key="2">
    <source>
        <dbReference type="ARBA" id="ARBA00010617"/>
    </source>
</evidence>
<keyword evidence="5 11" id="KW-0479">Metal-binding</keyword>
<dbReference type="Pfam" id="PF00067">
    <property type="entry name" value="p450"/>
    <property type="match status" value="2"/>
</dbReference>
<dbReference type="GO" id="GO:0020037">
    <property type="term" value="F:heme binding"/>
    <property type="evidence" value="ECO:0007669"/>
    <property type="project" value="InterPro"/>
</dbReference>
<evidence type="ECO:0000256" key="13">
    <source>
        <dbReference type="SAM" id="Phobius"/>
    </source>
</evidence>
<dbReference type="GO" id="GO:0016020">
    <property type="term" value="C:membrane"/>
    <property type="evidence" value="ECO:0007669"/>
    <property type="project" value="UniProtKB-SubCell"/>
</dbReference>
<dbReference type="InterPro" id="IPR050665">
    <property type="entry name" value="Cytochrome_P450_Monooxygen"/>
</dbReference>
<dbReference type="GO" id="GO:0005506">
    <property type="term" value="F:iron ion binding"/>
    <property type="evidence" value="ECO:0007669"/>
    <property type="project" value="InterPro"/>
</dbReference>
<dbReference type="InterPro" id="IPR002401">
    <property type="entry name" value="Cyt_P450_E_grp-I"/>
</dbReference>
<protein>
    <submittedName>
        <fullName evidence="14">Cytochrome P450</fullName>
    </submittedName>
</protein>
<keyword evidence="7 12" id="KW-0560">Oxidoreductase</keyword>
<dbReference type="GO" id="GO:0004497">
    <property type="term" value="F:monooxygenase activity"/>
    <property type="evidence" value="ECO:0007669"/>
    <property type="project" value="UniProtKB-KW"/>
</dbReference>
<evidence type="ECO:0000256" key="11">
    <source>
        <dbReference type="PIRSR" id="PIRSR602401-1"/>
    </source>
</evidence>
<dbReference type="Proteomes" id="UP001370490">
    <property type="component" value="Unassembled WGS sequence"/>
</dbReference>
<dbReference type="PRINTS" id="PR00385">
    <property type="entry name" value="P450"/>
</dbReference>
<dbReference type="EMBL" id="JBAMMX010000022">
    <property type="protein sequence ID" value="KAK6919114.1"/>
    <property type="molecule type" value="Genomic_DNA"/>
</dbReference>
<evidence type="ECO:0000256" key="8">
    <source>
        <dbReference type="ARBA" id="ARBA00023004"/>
    </source>
</evidence>
<reference evidence="14 15" key="1">
    <citation type="submission" date="2023-12" db="EMBL/GenBank/DDBJ databases">
        <title>A high-quality genome assembly for Dillenia turbinata (Dilleniales).</title>
        <authorList>
            <person name="Chanderbali A."/>
        </authorList>
    </citation>
    <scope>NUCLEOTIDE SEQUENCE [LARGE SCALE GENOMIC DNA]</scope>
    <source>
        <strain evidence="14">LSX21</strain>
        <tissue evidence="14">Leaf</tissue>
    </source>
</reference>